<evidence type="ECO:0000313" key="3">
    <source>
        <dbReference type="Proteomes" id="UP000499080"/>
    </source>
</evidence>
<accession>A0A4Y2RMK1</accession>
<feature type="compositionally biased region" description="Basic and acidic residues" evidence="1">
    <location>
        <begin position="57"/>
        <end position="77"/>
    </location>
</feature>
<sequence>MNIRLYFFFWRHFSNSKKPQERSPSNLLWRKKASPLERSDQQKFRLAERCFRGAFKTRRDKERGKRGESRDARDQPCHARPTPTLRSTLIAWETSDRVGTGLLHNHSRCRPTFLTAGDCHVRPVLNEHGVFVFRISTRLRCCAHWLSADDI</sequence>
<name>A0A4Y2RMK1_ARAVE</name>
<feature type="region of interest" description="Disordered" evidence="1">
    <location>
        <begin position="57"/>
        <end position="82"/>
    </location>
</feature>
<evidence type="ECO:0000256" key="1">
    <source>
        <dbReference type="SAM" id="MobiDB-lite"/>
    </source>
</evidence>
<protein>
    <submittedName>
        <fullName evidence="2">Uncharacterized protein</fullName>
    </submittedName>
</protein>
<organism evidence="2 3">
    <name type="scientific">Araneus ventricosus</name>
    <name type="common">Orbweaver spider</name>
    <name type="synonym">Epeira ventricosa</name>
    <dbReference type="NCBI Taxonomy" id="182803"/>
    <lineage>
        <taxon>Eukaryota</taxon>
        <taxon>Metazoa</taxon>
        <taxon>Ecdysozoa</taxon>
        <taxon>Arthropoda</taxon>
        <taxon>Chelicerata</taxon>
        <taxon>Arachnida</taxon>
        <taxon>Araneae</taxon>
        <taxon>Araneomorphae</taxon>
        <taxon>Entelegynae</taxon>
        <taxon>Araneoidea</taxon>
        <taxon>Araneidae</taxon>
        <taxon>Araneus</taxon>
    </lineage>
</organism>
<comment type="caution">
    <text evidence="2">The sequence shown here is derived from an EMBL/GenBank/DDBJ whole genome shotgun (WGS) entry which is preliminary data.</text>
</comment>
<proteinExistence type="predicted"/>
<dbReference type="EMBL" id="BGPR01017677">
    <property type="protein sequence ID" value="GBN76918.1"/>
    <property type="molecule type" value="Genomic_DNA"/>
</dbReference>
<evidence type="ECO:0000313" key="2">
    <source>
        <dbReference type="EMBL" id="GBN76918.1"/>
    </source>
</evidence>
<keyword evidence="3" id="KW-1185">Reference proteome</keyword>
<reference evidence="2 3" key="1">
    <citation type="journal article" date="2019" name="Sci. Rep.">
        <title>Orb-weaving spider Araneus ventricosus genome elucidates the spidroin gene catalogue.</title>
        <authorList>
            <person name="Kono N."/>
            <person name="Nakamura H."/>
            <person name="Ohtoshi R."/>
            <person name="Moran D.A.P."/>
            <person name="Shinohara A."/>
            <person name="Yoshida Y."/>
            <person name="Fujiwara M."/>
            <person name="Mori M."/>
            <person name="Tomita M."/>
            <person name="Arakawa K."/>
        </authorList>
    </citation>
    <scope>NUCLEOTIDE SEQUENCE [LARGE SCALE GENOMIC DNA]</scope>
</reference>
<dbReference type="AlphaFoldDB" id="A0A4Y2RMK1"/>
<dbReference type="Proteomes" id="UP000499080">
    <property type="component" value="Unassembled WGS sequence"/>
</dbReference>
<gene>
    <name evidence="2" type="ORF">AVEN_240089_1</name>
</gene>